<keyword evidence="2" id="KW-1185">Reference proteome</keyword>
<comment type="caution">
    <text evidence="1">The sequence shown here is derived from an EMBL/GenBank/DDBJ whole genome shotgun (WGS) entry which is preliminary data.</text>
</comment>
<proteinExistence type="predicted"/>
<gene>
    <name evidence="1" type="ORF">CS063_13615</name>
</gene>
<name>A0AC61D988_9FIRM</name>
<dbReference type="Proteomes" id="UP000224460">
    <property type="component" value="Unassembled WGS sequence"/>
</dbReference>
<protein>
    <submittedName>
        <fullName evidence="1">Uncharacterized protein</fullName>
    </submittedName>
</protein>
<organism evidence="1 2">
    <name type="scientific">Sporanaerobium hydrogeniformans</name>
    <dbReference type="NCBI Taxonomy" id="3072179"/>
    <lineage>
        <taxon>Bacteria</taxon>
        <taxon>Bacillati</taxon>
        <taxon>Bacillota</taxon>
        <taxon>Clostridia</taxon>
        <taxon>Lachnospirales</taxon>
        <taxon>Lachnospiraceae</taxon>
        <taxon>Sporanaerobium</taxon>
    </lineage>
</organism>
<evidence type="ECO:0000313" key="1">
    <source>
        <dbReference type="EMBL" id="PHV69871.1"/>
    </source>
</evidence>
<accession>A0AC61D988</accession>
<reference evidence="1" key="1">
    <citation type="submission" date="2017-10" db="EMBL/GenBank/DDBJ databases">
        <title>Genome sequence of cellulolytic Lachnospiraceae bacterium XHS1971 isolated from hotspring sediment.</title>
        <authorList>
            <person name="Vasudevan G."/>
            <person name="Joshi A.J."/>
            <person name="Hivarkar S."/>
            <person name="Lanjekar V.B."/>
            <person name="Dhakephalkar P.K."/>
            <person name="Dagar S."/>
        </authorList>
    </citation>
    <scope>NUCLEOTIDE SEQUENCE</scope>
    <source>
        <strain evidence="1">XHS1971</strain>
    </source>
</reference>
<dbReference type="EMBL" id="PEDL01000017">
    <property type="protein sequence ID" value="PHV69871.1"/>
    <property type="molecule type" value="Genomic_DNA"/>
</dbReference>
<evidence type="ECO:0000313" key="2">
    <source>
        <dbReference type="Proteomes" id="UP000224460"/>
    </source>
</evidence>
<sequence length="286" mass="32767">MINKLGLFTKRLWKRYSSHNIAATSAQIAYYWILAFFPFLIFILTLLSYTQIPTELFLSNLSKVVPASLVPFIENTVERFISYRSTTLLSVGVLISLWSGGTAVNAMIRGIHLAYNSKYVRPFWLARLSGVVYTIMLALLIIVMMVGMVFGDRVGRYIIRGLDINTGIFMPLWNLGRLIMTPIALLVVLYIIYTFVPRKYTKYKNVWPGTLVAALGWYVFTLFFSVYIDNYSKYNQLYGSIGSIFILLIWLYASCMLLLIGAEVNALYQEIKLGKSARRFIVLKEE</sequence>